<evidence type="ECO:0000259" key="7">
    <source>
        <dbReference type="Pfam" id="PF00482"/>
    </source>
</evidence>
<dbReference type="Pfam" id="PF00482">
    <property type="entry name" value="T2SSF"/>
    <property type="match status" value="2"/>
</dbReference>
<name>A0A1G6S3S1_9GAMM</name>
<dbReference type="InterPro" id="IPR003004">
    <property type="entry name" value="GspF/PilC"/>
</dbReference>
<proteinExistence type="inferred from homology"/>
<keyword evidence="9" id="KW-1185">Reference proteome</keyword>
<evidence type="ECO:0000313" key="9">
    <source>
        <dbReference type="Proteomes" id="UP000199467"/>
    </source>
</evidence>
<comment type="subcellular location">
    <subcellularLocation>
        <location evidence="1">Cell membrane</location>
        <topology evidence="1">Multi-pass membrane protein</topology>
    </subcellularLocation>
</comment>
<evidence type="ECO:0000256" key="5">
    <source>
        <dbReference type="ARBA" id="ARBA00022989"/>
    </source>
</evidence>
<evidence type="ECO:0000256" key="1">
    <source>
        <dbReference type="ARBA" id="ARBA00004651"/>
    </source>
</evidence>
<keyword evidence="6" id="KW-0472">Membrane</keyword>
<keyword evidence="4" id="KW-0812">Transmembrane</keyword>
<dbReference type="InterPro" id="IPR042094">
    <property type="entry name" value="T2SS_GspF_sf"/>
</dbReference>
<sequence length="333" mass="35604">MSRRHLTLDLRSRAGLFAHLGAMERAGVPIDRALASLDLGTRHEAAVKRLRQMVGGGRDLASSGQLSGVFTPLESGLVRAAQEAGALAHIYEQLAQRYDEQARHAAELKSRLLLPAGVLLLALAVKPLPSLVAGSLSGAGYLAAVLLPVLWLAALLFGARALWRRWQQRRSDQPGPLDDLLLALPILGSLQRRADIRNFCDSLGLLLEAGMPVLDALPRACNAVTNARLRRDFANLAPRVAAGQSLVRAFDGLSFHGKAMLIGVLNTGEATGRPGEALLRFARLQAQQLAASQQALASWAPRLFYLAVAVWMAYGLLTGGGFFPALPAELAGR</sequence>
<dbReference type="EMBL" id="FMZQ01000011">
    <property type="protein sequence ID" value="SDD11562.1"/>
    <property type="molecule type" value="Genomic_DNA"/>
</dbReference>
<evidence type="ECO:0000256" key="3">
    <source>
        <dbReference type="ARBA" id="ARBA00022475"/>
    </source>
</evidence>
<reference evidence="9" key="1">
    <citation type="submission" date="2016-10" db="EMBL/GenBank/DDBJ databases">
        <authorList>
            <person name="Varghese N."/>
            <person name="Submissions S."/>
        </authorList>
    </citation>
    <scope>NUCLEOTIDE SEQUENCE [LARGE SCALE GENOMIC DNA]</scope>
    <source>
        <strain evidence="9">DSM 26382</strain>
    </source>
</reference>
<dbReference type="InterPro" id="IPR018076">
    <property type="entry name" value="T2SS_GspF_dom"/>
</dbReference>
<accession>A0A1G6S3S1</accession>
<keyword evidence="3" id="KW-1003">Cell membrane</keyword>
<feature type="domain" description="Type II secretion system protein GspF" evidence="7">
    <location>
        <begin position="199"/>
        <end position="317"/>
    </location>
</feature>
<dbReference type="PANTHER" id="PTHR30012">
    <property type="entry name" value="GENERAL SECRETION PATHWAY PROTEIN"/>
    <property type="match status" value="1"/>
</dbReference>
<protein>
    <submittedName>
        <fullName evidence="8">General secretion pathway protein F</fullName>
    </submittedName>
</protein>
<evidence type="ECO:0000256" key="6">
    <source>
        <dbReference type="ARBA" id="ARBA00023136"/>
    </source>
</evidence>
<feature type="domain" description="Type II secretion system protein GspF" evidence="7">
    <location>
        <begin position="18"/>
        <end position="125"/>
    </location>
</feature>
<evidence type="ECO:0000256" key="2">
    <source>
        <dbReference type="ARBA" id="ARBA00005745"/>
    </source>
</evidence>
<keyword evidence="5" id="KW-1133">Transmembrane helix</keyword>
<gene>
    <name evidence="8" type="ORF">SAMN05216576_11121</name>
</gene>
<dbReference type="Proteomes" id="UP000199467">
    <property type="component" value="Unassembled WGS sequence"/>
</dbReference>
<dbReference type="RefSeq" id="WP_017678724.1">
    <property type="nucleotide sequence ID" value="NZ_FMZQ01000011.1"/>
</dbReference>
<evidence type="ECO:0000313" key="8">
    <source>
        <dbReference type="EMBL" id="SDD11562.1"/>
    </source>
</evidence>
<evidence type="ECO:0000256" key="4">
    <source>
        <dbReference type="ARBA" id="ARBA00022692"/>
    </source>
</evidence>
<dbReference type="AlphaFoldDB" id="A0A1G6S3S1"/>
<dbReference type="Gene3D" id="1.20.81.30">
    <property type="entry name" value="Type II secretion system (T2SS), domain F"/>
    <property type="match status" value="2"/>
</dbReference>
<dbReference type="PANTHER" id="PTHR30012:SF0">
    <property type="entry name" value="TYPE II SECRETION SYSTEM PROTEIN F-RELATED"/>
    <property type="match status" value="1"/>
</dbReference>
<organism evidence="8 9">
    <name type="scientific">Ectopseudomonas chengduensis</name>
    <dbReference type="NCBI Taxonomy" id="489632"/>
    <lineage>
        <taxon>Bacteria</taxon>
        <taxon>Pseudomonadati</taxon>
        <taxon>Pseudomonadota</taxon>
        <taxon>Gammaproteobacteria</taxon>
        <taxon>Pseudomonadales</taxon>
        <taxon>Pseudomonadaceae</taxon>
        <taxon>Ectopseudomonas</taxon>
    </lineage>
</organism>
<dbReference type="GO" id="GO:0005886">
    <property type="term" value="C:plasma membrane"/>
    <property type="evidence" value="ECO:0007669"/>
    <property type="project" value="UniProtKB-SubCell"/>
</dbReference>
<comment type="similarity">
    <text evidence="2">Belongs to the GSP F family.</text>
</comment>